<evidence type="ECO:0000259" key="3">
    <source>
        <dbReference type="PROSITE" id="PS51272"/>
    </source>
</evidence>
<protein>
    <submittedName>
        <fullName evidence="4">S-layer homology domain-containing protein</fullName>
    </submittedName>
</protein>
<feature type="domain" description="SLH" evidence="3">
    <location>
        <begin position="165"/>
        <end position="222"/>
    </location>
</feature>
<gene>
    <name evidence="4" type="ORF">RYX45_14205</name>
</gene>
<dbReference type="RefSeq" id="WP_323467123.1">
    <property type="nucleotide sequence ID" value="NZ_CP144224.1"/>
</dbReference>
<keyword evidence="1 2" id="KW-0732">Signal</keyword>
<dbReference type="PANTHER" id="PTHR43308:SF1">
    <property type="entry name" value="OUTER MEMBRANE PROTEIN ALPHA"/>
    <property type="match status" value="1"/>
</dbReference>
<evidence type="ECO:0000313" key="5">
    <source>
        <dbReference type="Proteomes" id="UP001285636"/>
    </source>
</evidence>
<dbReference type="InterPro" id="IPR051465">
    <property type="entry name" value="Cell_Envelope_Struct_Comp"/>
</dbReference>
<dbReference type="AlphaFoldDB" id="A0AAJ2NPR8"/>
<reference evidence="4" key="1">
    <citation type="submission" date="2023-10" db="EMBL/GenBank/DDBJ databases">
        <title>Screening of Alkalihalophilus pseudofirmusBZ-TG-HK211 and Its Alleviation of Salt Stress on Rapeseed Growth.</title>
        <authorList>
            <person name="Zhao B."/>
            <person name="Guo T."/>
        </authorList>
    </citation>
    <scope>NUCLEOTIDE SEQUENCE</scope>
    <source>
        <strain evidence="4">BZ-TG-HK211</strain>
    </source>
</reference>
<proteinExistence type="predicted"/>
<dbReference type="Pfam" id="PF00395">
    <property type="entry name" value="SLH"/>
    <property type="match status" value="3"/>
</dbReference>
<accession>A0AAJ2NPR8</accession>
<comment type="caution">
    <text evidence="4">The sequence shown here is derived from an EMBL/GenBank/DDBJ whole genome shotgun (WGS) entry which is preliminary data.</text>
</comment>
<dbReference type="InterPro" id="IPR001119">
    <property type="entry name" value="SLH_dom"/>
</dbReference>
<evidence type="ECO:0000313" key="4">
    <source>
        <dbReference type="EMBL" id="MDV2886339.1"/>
    </source>
</evidence>
<organism evidence="4 5">
    <name type="scientific">Alkalihalophilus pseudofirmus</name>
    <name type="common">Bacillus pseudofirmus</name>
    <dbReference type="NCBI Taxonomy" id="79885"/>
    <lineage>
        <taxon>Bacteria</taxon>
        <taxon>Bacillati</taxon>
        <taxon>Bacillota</taxon>
        <taxon>Bacilli</taxon>
        <taxon>Bacillales</taxon>
        <taxon>Bacillaceae</taxon>
        <taxon>Alkalihalophilus</taxon>
    </lineage>
</organism>
<feature type="domain" description="SLH" evidence="3">
    <location>
        <begin position="45"/>
        <end position="108"/>
    </location>
</feature>
<dbReference type="Proteomes" id="UP001285636">
    <property type="component" value="Unassembled WGS sequence"/>
</dbReference>
<sequence>MKYSTWTRRVFPALMLSAVLVTSTAATAEATQRINSAPLSTAEVNSLPFQDIPKNHYSYEPIQYLYHMGYVKGKRADHFGLNDTVTRAQAAVIIANVLEAKTNSSYQLKASDVPSNHFAYEAFAALEQSGIMTGSSGKMQPNQPITRAQVSALLNRAFDLAEPVRLHTFTDVPSTFWAYEEINRLADNRITTQQGQAFKPNASTTRAQFATMVARSINDQFK</sequence>
<feature type="chain" id="PRO_5042591618" evidence="2">
    <location>
        <begin position="29"/>
        <end position="222"/>
    </location>
</feature>
<evidence type="ECO:0000256" key="2">
    <source>
        <dbReference type="SAM" id="SignalP"/>
    </source>
</evidence>
<dbReference type="PANTHER" id="PTHR43308">
    <property type="entry name" value="OUTER MEMBRANE PROTEIN ALPHA-RELATED"/>
    <property type="match status" value="1"/>
</dbReference>
<feature type="signal peptide" evidence="2">
    <location>
        <begin position="1"/>
        <end position="28"/>
    </location>
</feature>
<feature type="domain" description="SLH" evidence="3">
    <location>
        <begin position="109"/>
        <end position="163"/>
    </location>
</feature>
<evidence type="ECO:0000256" key="1">
    <source>
        <dbReference type="ARBA" id="ARBA00022729"/>
    </source>
</evidence>
<dbReference type="PROSITE" id="PS51272">
    <property type="entry name" value="SLH"/>
    <property type="match status" value="3"/>
</dbReference>
<name>A0AAJ2NPR8_ALKPS</name>
<dbReference type="EMBL" id="JAWJAY010000003">
    <property type="protein sequence ID" value="MDV2886339.1"/>
    <property type="molecule type" value="Genomic_DNA"/>
</dbReference>